<dbReference type="Pfam" id="PF06687">
    <property type="entry name" value="SUR7"/>
    <property type="match status" value="1"/>
</dbReference>
<dbReference type="InterPro" id="IPR009571">
    <property type="entry name" value="SUR7/Rim9-like_fungi"/>
</dbReference>
<evidence type="ECO:0000313" key="4">
    <source>
        <dbReference type="Proteomes" id="UP001149163"/>
    </source>
</evidence>
<feature type="transmembrane region" description="Helical" evidence="2">
    <location>
        <begin position="276"/>
        <end position="301"/>
    </location>
</feature>
<dbReference type="GO" id="GO:0005886">
    <property type="term" value="C:plasma membrane"/>
    <property type="evidence" value="ECO:0007669"/>
    <property type="project" value="InterPro"/>
</dbReference>
<reference evidence="3" key="1">
    <citation type="submission" date="2022-11" db="EMBL/GenBank/DDBJ databases">
        <authorList>
            <person name="Petersen C."/>
        </authorList>
    </citation>
    <scope>NUCLEOTIDE SEQUENCE</scope>
    <source>
        <strain evidence="3">IBT 26290</strain>
    </source>
</reference>
<dbReference type="PANTHER" id="PTHR28019">
    <property type="entry name" value="CELL MEMBRANE PROTEIN YLR413W-RELATED"/>
    <property type="match status" value="1"/>
</dbReference>
<dbReference type="InterPro" id="IPR052413">
    <property type="entry name" value="SUR7_domain"/>
</dbReference>
<dbReference type="GO" id="GO:0051285">
    <property type="term" value="C:cell cortex of cell tip"/>
    <property type="evidence" value="ECO:0007669"/>
    <property type="project" value="TreeGrafter"/>
</dbReference>
<name>A0A9W9LK57_9EURO</name>
<keyword evidence="2" id="KW-1133">Transmembrane helix</keyword>
<keyword evidence="2" id="KW-0472">Membrane</keyword>
<proteinExistence type="predicted"/>
<evidence type="ECO:0008006" key="5">
    <source>
        <dbReference type="Google" id="ProtNLM"/>
    </source>
</evidence>
<dbReference type="AlphaFoldDB" id="A0A9W9LK57"/>
<gene>
    <name evidence="3" type="ORF">N7482_007493</name>
</gene>
<evidence type="ECO:0000256" key="1">
    <source>
        <dbReference type="SAM" id="MobiDB-lite"/>
    </source>
</evidence>
<keyword evidence="2" id="KW-0812">Transmembrane</keyword>
<accession>A0A9W9LK57</accession>
<dbReference type="RefSeq" id="XP_056542047.1">
    <property type="nucleotide sequence ID" value="XM_056689618.1"/>
</dbReference>
<dbReference type="GO" id="GO:0031505">
    <property type="term" value="P:fungal-type cell wall organization"/>
    <property type="evidence" value="ECO:0007669"/>
    <property type="project" value="TreeGrafter"/>
</dbReference>
<feature type="transmembrane region" description="Helical" evidence="2">
    <location>
        <begin position="167"/>
        <end position="190"/>
    </location>
</feature>
<sequence>MVAGTDAPVNGKRHLPLFRRVSPDRPIAGRRQSTLHWHRALRSLLYLLAWIFLLLVVIGNLSNKPVLRSLYFLYLDLSNIIPLSVPNAVLINSIARSIGLHDFYQVGLWGFCEGYDDEGITRCSSPKTLYAFNPVDIILNELLAGASIALPSDIQSPLHLAKIASNWMFGLFLAGAVLNFVMVFLSPFAVSSRPPQSIKSWVSGDQVTPSGRPPHRRRTFVLLRSFPFLILAFFAALTTIVASAVATVMFVIFANVFANADPNLNIKAHVGKKMLAFMWVASAFSLIAFIIQFGSCCASCCGGHKARKQLKAQGIDLREKGSKHTSSSPDTPVDLHSPHAVTTD</sequence>
<dbReference type="GeneID" id="81428794"/>
<dbReference type="OrthoDB" id="2327445at2759"/>
<feature type="transmembrane region" description="Helical" evidence="2">
    <location>
        <begin position="226"/>
        <end position="256"/>
    </location>
</feature>
<dbReference type="EMBL" id="JAPQKN010000004">
    <property type="protein sequence ID" value="KAJ5160489.1"/>
    <property type="molecule type" value="Genomic_DNA"/>
</dbReference>
<organism evidence="3 4">
    <name type="scientific">Penicillium canariense</name>
    <dbReference type="NCBI Taxonomy" id="189055"/>
    <lineage>
        <taxon>Eukaryota</taxon>
        <taxon>Fungi</taxon>
        <taxon>Dikarya</taxon>
        <taxon>Ascomycota</taxon>
        <taxon>Pezizomycotina</taxon>
        <taxon>Eurotiomycetes</taxon>
        <taxon>Eurotiomycetidae</taxon>
        <taxon>Eurotiales</taxon>
        <taxon>Aspergillaceae</taxon>
        <taxon>Penicillium</taxon>
    </lineage>
</organism>
<keyword evidence="4" id="KW-1185">Reference proteome</keyword>
<protein>
    <recommendedName>
        <fullName evidence="5">Actin cortical patch SUR7/pH-response regulator PalI</fullName>
    </recommendedName>
</protein>
<evidence type="ECO:0000256" key="2">
    <source>
        <dbReference type="SAM" id="Phobius"/>
    </source>
</evidence>
<dbReference type="PANTHER" id="PTHR28019:SF2">
    <property type="entry name" value="CELL MEMBRANE PROTEIN YLR413W-RELATED"/>
    <property type="match status" value="1"/>
</dbReference>
<feature type="transmembrane region" description="Helical" evidence="2">
    <location>
        <begin position="40"/>
        <end position="61"/>
    </location>
</feature>
<dbReference type="Proteomes" id="UP001149163">
    <property type="component" value="Unassembled WGS sequence"/>
</dbReference>
<evidence type="ECO:0000313" key="3">
    <source>
        <dbReference type="EMBL" id="KAJ5160489.1"/>
    </source>
</evidence>
<reference evidence="3" key="2">
    <citation type="journal article" date="2023" name="IMA Fungus">
        <title>Comparative genomic study of the Penicillium genus elucidates a diverse pangenome and 15 lateral gene transfer events.</title>
        <authorList>
            <person name="Petersen C."/>
            <person name="Sorensen T."/>
            <person name="Nielsen M.R."/>
            <person name="Sondergaard T.E."/>
            <person name="Sorensen J.L."/>
            <person name="Fitzpatrick D.A."/>
            <person name="Frisvad J.C."/>
            <person name="Nielsen K.L."/>
        </authorList>
    </citation>
    <scope>NUCLEOTIDE SEQUENCE</scope>
    <source>
        <strain evidence="3">IBT 26290</strain>
    </source>
</reference>
<comment type="caution">
    <text evidence="3">The sequence shown here is derived from an EMBL/GenBank/DDBJ whole genome shotgun (WGS) entry which is preliminary data.</text>
</comment>
<feature type="region of interest" description="Disordered" evidence="1">
    <location>
        <begin position="320"/>
        <end position="344"/>
    </location>
</feature>